<evidence type="ECO:0000313" key="4">
    <source>
        <dbReference type="Proteomes" id="UP001433268"/>
    </source>
</evidence>
<evidence type="ECO:0000313" key="3">
    <source>
        <dbReference type="EMBL" id="KAK8094633.1"/>
    </source>
</evidence>
<feature type="compositionally biased region" description="Polar residues" evidence="1">
    <location>
        <begin position="11"/>
        <end position="23"/>
    </location>
</feature>
<dbReference type="Proteomes" id="UP001433268">
    <property type="component" value="Unassembled WGS sequence"/>
</dbReference>
<proteinExistence type="predicted"/>
<accession>A0ABR1XDJ5</accession>
<keyword evidence="2" id="KW-0472">Membrane</keyword>
<reference evidence="3 4" key="1">
    <citation type="submission" date="2023-01" db="EMBL/GenBank/DDBJ databases">
        <title>Analysis of 21 Apiospora genomes using comparative genomics revels a genus with tremendous synthesis potential of carbohydrate active enzymes and secondary metabolites.</title>
        <authorList>
            <person name="Sorensen T."/>
        </authorList>
    </citation>
    <scope>NUCLEOTIDE SEQUENCE [LARGE SCALE GENOMIC DNA]</scope>
    <source>
        <strain evidence="3 4">CBS 114990</strain>
    </source>
</reference>
<gene>
    <name evidence="3" type="ORF">PG997_001318</name>
</gene>
<name>A0ABR1XDJ5_9PEZI</name>
<dbReference type="RefSeq" id="XP_066675406.1">
    <property type="nucleotide sequence ID" value="XM_066805633.1"/>
</dbReference>
<keyword evidence="2" id="KW-1133">Transmembrane helix</keyword>
<comment type="caution">
    <text evidence="3">The sequence shown here is derived from an EMBL/GenBank/DDBJ whole genome shotgun (WGS) entry which is preliminary data.</text>
</comment>
<feature type="region of interest" description="Disordered" evidence="1">
    <location>
        <begin position="1"/>
        <end position="25"/>
    </location>
</feature>
<evidence type="ECO:0000256" key="1">
    <source>
        <dbReference type="SAM" id="MobiDB-lite"/>
    </source>
</evidence>
<keyword evidence="2" id="KW-0812">Transmembrane</keyword>
<dbReference type="GeneID" id="92038693"/>
<evidence type="ECO:0000256" key="2">
    <source>
        <dbReference type="SAM" id="Phobius"/>
    </source>
</evidence>
<sequence length="129" mass="14816">MDNGSERKPSATPNGQERSTSESVVGDRIDIFETKLFFLHPAIPPPAPYTWRVEEVRVGCRQFWRIPIFQAPYSLRHQSPSTPSSCYATTFSCLLSILACFTTRLALFFYNHATSPFLSLSMGRYRFRR</sequence>
<keyword evidence="4" id="KW-1185">Reference proteome</keyword>
<dbReference type="EMBL" id="JAQQWN010000002">
    <property type="protein sequence ID" value="KAK8094633.1"/>
    <property type="molecule type" value="Genomic_DNA"/>
</dbReference>
<feature type="transmembrane region" description="Helical" evidence="2">
    <location>
        <begin position="86"/>
        <end position="110"/>
    </location>
</feature>
<organism evidence="3 4">
    <name type="scientific">Apiospora hydei</name>
    <dbReference type="NCBI Taxonomy" id="1337664"/>
    <lineage>
        <taxon>Eukaryota</taxon>
        <taxon>Fungi</taxon>
        <taxon>Dikarya</taxon>
        <taxon>Ascomycota</taxon>
        <taxon>Pezizomycotina</taxon>
        <taxon>Sordariomycetes</taxon>
        <taxon>Xylariomycetidae</taxon>
        <taxon>Amphisphaeriales</taxon>
        <taxon>Apiosporaceae</taxon>
        <taxon>Apiospora</taxon>
    </lineage>
</organism>
<protein>
    <submittedName>
        <fullName evidence="3">Uncharacterized protein</fullName>
    </submittedName>
</protein>